<gene>
    <name evidence="2" type="ORF">dsmv_1145</name>
</gene>
<protein>
    <recommendedName>
        <fullName evidence="1">DUF1638 domain-containing protein</fullName>
    </recommendedName>
</protein>
<accession>S7U589</accession>
<comment type="caution">
    <text evidence="2">The sequence shown here is derived from an EMBL/GenBank/DDBJ whole genome shotgun (WGS) entry which is preliminary data.</text>
</comment>
<proteinExistence type="predicted"/>
<sequence>MTEPSFSDISIVSCGTLSLELNHLQQEGIIDASQILYTTPGLHQDIHELERQLVRQIHKAREKTDKVLVVYGGKFCYVNADEPTRQMRTIIDEQGPGVARIEATHCMDMLADETERDAIAREVAGGEPVWWMTPGWVKFRKLVFKGWDKGLANENFPRHTGGAVVLDAIGYMDRYMEENPEEFLDYCDWMGIPMVAYPVTLDRFTSLLADQARKLHSGELPA</sequence>
<keyword evidence="3" id="KW-1185">Reference proteome</keyword>
<evidence type="ECO:0000313" key="3">
    <source>
        <dbReference type="Proteomes" id="UP000014977"/>
    </source>
</evidence>
<dbReference type="Pfam" id="PF07796">
    <property type="entry name" value="DUF1638"/>
    <property type="match status" value="1"/>
</dbReference>
<evidence type="ECO:0000313" key="2">
    <source>
        <dbReference type="EMBL" id="EPR44195.1"/>
    </source>
</evidence>
<evidence type="ECO:0000259" key="1">
    <source>
        <dbReference type="Pfam" id="PF07796"/>
    </source>
</evidence>
<dbReference type="eggNOG" id="ENOG502Z9DA">
    <property type="taxonomic scope" value="Bacteria"/>
</dbReference>
<reference evidence="2 3" key="1">
    <citation type="journal article" date="2013" name="Genome Announc.">
        <title>Draft genome sequences for three mercury-methylating, sulfate-reducing bacteria.</title>
        <authorList>
            <person name="Brown S.D."/>
            <person name="Hurt R.A.Jr."/>
            <person name="Gilmour C.C."/>
            <person name="Elias D.A."/>
        </authorList>
    </citation>
    <scope>NUCLEOTIDE SEQUENCE [LARGE SCALE GENOMIC DNA]</scope>
    <source>
        <strain evidence="2 3">DSM 2059</strain>
    </source>
</reference>
<organism evidence="2 3">
    <name type="scientific">Desulfococcus multivorans DSM 2059</name>
    <dbReference type="NCBI Taxonomy" id="1121405"/>
    <lineage>
        <taxon>Bacteria</taxon>
        <taxon>Pseudomonadati</taxon>
        <taxon>Thermodesulfobacteriota</taxon>
        <taxon>Desulfobacteria</taxon>
        <taxon>Desulfobacterales</taxon>
        <taxon>Desulfococcaceae</taxon>
        <taxon>Desulfococcus</taxon>
    </lineage>
</organism>
<feature type="domain" description="DUF1638" evidence="1">
    <location>
        <begin position="39"/>
        <end position="208"/>
    </location>
</feature>
<dbReference type="AlphaFoldDB" id="S7U589"/>
<dbReference type="RefSeq" id="WP_020875441.1">
    <property type="nucleotide sequence ID" value="NZ_ATHJ01000033.1"/>
</dbReference>
<dbReference type="InterPro" id="IPR012437">
    <property type="entry name" value="DUF1638"/>
</dbReference>
<name>S7U589_DESML</name>
<dbReference type="STRING" id="897.B2D07_04095"/>
<dbReference type="OrthoDB" id="5415736at2"/>
<dbReference type="EMBL" id="ATHJ01000033">
    <property type="protein sequence ID" value="EPR44195.1"/>
    <property type="molecule type" value="Genomic_DNA"/>
</dbReference>
<dbReference type="Proteomes" id="UP000014977">
    <property type="component" value="Unassembled WGS sequence"/>
</dbReference>